<accession>A0A222ERM4</accession>
<geneLocation type="plasmid" evidence="1 2">
    <name>unnamed</name>
</geneLocation>
<reference evidence="1 2" key="1">
    <citation type="submission" date="2017-07" db="EMBL/GenBank/DDBJ databases">
        <title>Complete genome sequence of Spiroplasma corruscae EC-1 (DSM 19793).</title>
        <authorList>
            <person name="Tsai Y.-M."/>
            <person name="Lo W.-S."/>
            <person name="Kuo C.-H."/>
        </authorList>
    </citation>
    <scope>NUCLEOTIDE SEQUENCE [LARGE SCALE GENOMIC DNA]</scope>
    <source>
        <strain evidence="1 2">EC-1</strain>
        <plasmid evidence="1 2">unnamed</plasmid>
    </source>
</reference>
<proteinExistence type="predicted"/>
<dbReference type="AlphaFoldDB" id="A0A222ERM4"/>
<dbReference type="KEGG" id="scou:SCORR_v1c10310"/>
<organism evidence="1 2">
    <name type="scientific">Spiroplasma corruscae</name>
    <dbReference type="NCBI Taxonomy" id="216934"/>
    <lineage>
        <taxon>Bacteria</taxon>
        <taxon>Bacillati</taxon>
        <taxon>Mycoplasmatota</taxon>
        <taxon>Mollicutes</taxon>
        <taxon>Entomoplasmatales</taxon>
        <taxon>Spiroplasmataceae</taxon>
        <taxon>Spiroplasma</taxon>
    </lineage>
</organism>
<evidence type="ECO:0000313" key="1">
    <source>
        <dbReference type="EMBL" id="ASP28803.1"/>
    </source>
</evidence>
<dbReference type="EMBL" id="CP022536">
    <property type="protein sequence ID" value="ASP28803.1"/>
    <property type="molecule type" value="Genomic_DNA"/>
</dbReference>
<evidence type="ECO:0000313" key="2">
    <source>
        <dbReference type="Proteomes" id="UP000203229"/>
    </source>
</evidence>
<sequence>MKDKKVVGVGDIEMFSDRISIRITNKDLLEKIIEFKNKYKVTEYSKAPKFRKSLNDFWQEFLNIGLDLDLLENKKDTMIDLISLAIKKANNRQFAIYEQRTDRLFFKMYNQIELLTKMVSSLVNASALKNELIPLLTENGLIDTKFTMIPDAFYEEKKAIESHYANIYEKLKNKKFEKFDEYKLNKEFENLFNIENELSLGEENQQLVKNNISDKIKNGGNEGNE</sequence>
<keyword evidence="2" id="KW-1185">Reference proteome</keyword>
<gene>
    <name evidence="1" type="ORF">SCORR_v1c10310</name>
</gene>
<dbReference type="Proteomes" id="UP000203229">
    <property type="component" value="Plasmid unnamed"/>
</dbReference>
<name>A0A222ERM4_9MOLU</name>
<protein>
    <submittedName>
        <fullName evidence="1">Uncharacterized protein</fullName>
    </submittedName>
</protein>
<dbReference type="RefSeq" id="WP_094049960.1">
    <property type="nucleotide sequence ID" value="NZ_CP022536.1"/>
</dbReference>
<keyword evidence="1" id="KW-0614">Plasmid</keyword>